<feature type="compositionally biased region" description="Polar residues" evidence="4">
    <location>
        <begin position="418"/>
        <end position="428"/>
    </location>
</feature>
<dbReference type="Proteomes" id="UP000825729">
    <property type="component" value="Unassembled WGS sequence"/>
</dbReference>
<feature type="compositionally biased region" description="Basic and acidic residues" evidence="4">
    <location>
        <begin position="230"/>
        <end position="246"/>
    </location>
</feature>
<dbReference type="Gene3D" id="3.30.710.10">
    <property type="entry name" value="Potassium Channel Kv1.1, Chain A"/>
    <property type="match status" value="1"/>
</dbReference>
<comment type="similarity">
    <text evidence="2">Belongs to the SKP1 family.</text>
</comment>
<dbReference type="InterPro" id="IPR016897">
    <property type="entry name" value="SKP1"/>
</dbReference>
<feature type="compositionally biased region" description="Basic and acidic residues" evidence="4">
    <location>
        <begin position="253"/>
        <end position="266"/>
    </location>
</feature>
<comment type="pathway">
    <text evidence="1">Protein modification; protein ubiquitination.</text>
</comment>
<evidence type="ECO:0000259" key="5">
    <source>
        <dbReference type="Pfam" id="PF01466"/>
    </source>
</evidence>
<sequence length="428" mass="46855">MSCSKEKKRVALESSDGKVFEVDENVARMLTTIEHLVESECDNAVVPVPNVTGEILEKVLEYCNYKASLAKGKAKSKQEIEEWEAEFIDVDYVTLYHLLLACNFLSAKGLLDLALDKTANMIRGKYPQEIRDTFHIANDFTPEQEIEMRKKNPWAFEGEPGYDDLDNEERQQPLQPASDQTGSQSQPSTSQTEPLTQEAKGSESEPQEAKGSESEPQEAKGSEGSESEPQEAKGSESEPQEAKGSEGSESEPEEAKGSESQPHEAEGSESQTRSQEAIDTESQTRSQEAIDTESQTRSQEAIDTESQPRSQEAIDTDSQPRSQEATDTDSQLPPQRARETDSQSQPGGASEIETESQPLGASEIETESQPLGASEIETESQPLGASETESQPNLTSETQTEPRAANISDGDDAEKPQEQGQKSTESQL</sequence>
<proteinExistence type="inferred from homology"/>
<feature type="domain" description="SKP1 component POZ" evidence="6">
    <location>
        <begin position="10"/>
        <end position="66"/>
    </location>
</feature>
<feature type="compositionally biased region" description="Low complexity" evidence="4">
    <location>
        <begin position="178"/>
        <end position="197"/>
    </location>
</feature>
<evidence type="ECO:0008006" key="9">
    <source>
        <dbReference type="Google" id="ProtNLM"/>
    </source>
</evidence>
<dbReference type="SUPFAM" id="SSF54695">
    <property type="entry name" value="POZ domain"/>
    <property type="match status" value="1"/>
</dbReference>
<dbReference type="FunFam" id="3.30.710.10:FF:000026">
    <property type="entry name" value="E3 ubiquitin ligase complex SCF subunit"/>
    <property type="match status" value="1"/>
</dbReference>
<dbReference type="InterPro" id="IPR016072">
    <property type="entry name" value="Skp1_comp_dimer"/>
</dbReference>
<keyword evidence="8" id="KW-1185">Reference proteome</keyword>
<feature type="compositionally biased region" description="Basic and acidic residues" evidence="4">
    <location>
        <begin position="200"/>
        <end position="223"/>
    </location>
</feature>
<name>A0AAV7E5Y0_ARIFI</name>
<gene>
    <name evidence="7" type="ORF">H6P81_015494</name>
</gene>
<evidence type="ECO:0000256" key="1">
    <source>
        <dbReference type="ARBA" id="ARBA00004906"/>
    </source>
</evidence>
<dbReference type="Pfam" id="PF01466">
    <property type="entry name" value="Skp1"/>
    <property type="match status" value="1"/>
</dbReference>
<dbReference type="GO" id="GO:0006511">
    <property type="term" value="P:ubiquitin-dependent protein catabolic process"/>
    <property type="evidence" value="ECO:0007669"/>
    <property type="project" value="InterPro"/>
</dbReference>
<evidence type="ECO:0000313" key="7">
    <source>
        <dbReference type="EMBL" id="KAG9444154.1"/>
    </source>
</evidence>
<evidence type="ECO:0000256" key="2">
    <source>
        <dbReference type="ARBA" id="ARBA00009993"/>
    </source>
</evidence>
<evidence type="ECO:0000313" key="8">
    <source>
        <dbReference type="Proteomes" id="UP000825729"/>
    </source>
</evidence>
<organism evidence="7 8">
    <name type="scientific">Aristolochia fimbriata</name>
    <name type="common">White veined hardy Dutchman's pipe vine</name>
    <dbReference type="NCBI Taxonomy" id="158543"/>
    <lineage>
        <taxon>Eukaryota</taxon>
        <taxon>Viridiplantae</taxon>
        <taxon>Streptophyta</taxon>
        <taxon>Embryophyta</taxon>
        <taxon>Tracheophyta</taxon>
        <taxon>Spermatophyta</taxon>
        <taxon>Magnoliopsida</taxon>
        <taxon>Magnoliidae</taxon>
        <taxon>Piperales</taxon>
        <taxon>Aristolochiaceae</taxon>
        <taxon>Aristolochia</taxon>
    </lineage>
</organism>
<dbReference type="AlphaFoldDB" id="A0AAV7E5Y0"/>
<reference evidence="7 8" key="1">
    <citation type="submission" date="2021-07" db="EMBL/GenBank/DDBJ databases">
        <title>The Aristolochia fimbriata genome: insights into angiosperm evolution, floral development and chemical biosynthesis.</title>
        <authorList>
            <person name="Jiao Y."/>
        </authorList>
    </citation>
    <scope>NUCLEOTIDE SEQUENCE [LARGE SCALE GENOMIC DNA]</scope>
    <source>
        <strain evidence="7">IBCAS-2021</strain>
        <tissue evidence="7">Leaf</tissue>
    </source>
</reference>
<dbReference type="PANTHER" id="PTHR11165">
    <property type="entry name" value="SKP1"/>
    <property type="match status" value="1"/>
</dbReference>
<evidence type="ECO:0000256" key="4">
    <source>
        <dbReference type="SAM" id="MobiDB-lite"/>
    </source>
</evidence>
<dbReference type="Pfam" id="PF03931">
    <property type="entry name" value="Skp1_POZ"/>
    <property type="match status" value="1"/>
</dbReference>
<feature type="compositionally biased region" description="Polar residues" evidence="4">
    <location>
        <begin position="379"/>
        <end position="401"/>
    </location>
</feature>
<protein>
    <recommendedName>
        <fullName evidence="9">SKP1-like protein</fullName>
    </recommendedName>
</protein>
<comment type="caution">
    <text evidence="7">The sequence shown here is derived from an EMBL/GenBank/DDBJ whole genome shotgun (WGS) entry which is preliminary data.</text>
</comment>
<evidence type="ECO:0000256" key="3">
    <source>
        <dbReference type="ARBA" id="ARBA00022786"/>
    </source>
</evidence>
<dbReference type="GO" id="GO:0009867">
    <property type="term" value="P:jasmonic acid mediated signaling pathway"/>
    <property type="evidence" value="ECO:0007669"/>
    <property type="project" value="UniProtKB-ARBA"/>
</dbReference>
<dbReference type="SMART" id="SM00512">
    <property type="entry name" value="Skp1"/>
    <property type="match status" value="1"/>
</dbReference>
<feature type="compositionally biased region" description="Polar residues" evidence="4">
    <location>
        <begin position="268"/>
        <end position="310"/>
    </location>
</feature>
<dbReference type="SUPFAM" id="SSF81382">
    <property type="entry name" value="Skp1 dimerisation domain-like"/>
    <property type="match status" value="1"/>
</dbReference>
<dbReference type="EMBL" id="JAINDJ010000006">
    <property type="protein sequence ID" value="KAG9444154.1"/>
    <property type="molecule type" value="Genomic_DNA"/>
</dbReference>
<dbReference type="InterPro" id="IPR016073">
    <property type="entry name" value="Skp1_comp_POZ"/>
</dbReference>
<dbReference type="InterPro" id="IPR011333">
    <property type="entry name" value="SKP1/BTB/POZ_sf"/>
</dbReference>
<feature type="compositionally biased region" description="Polar residues" evidence="4">
    <location>
        <begin position="316"/>
        <end position="333"/>
    </location>
</feature>
<evidence type="ECO:0000259" key="6">
    <source>
        <dbReference type="Pfam" id="PF03931"/>
    </source>
</evidence>
<dbReference type="InterPro" id="IPR001232">
    <property type="entry name" value="SKP1-like"/>
</dbReference>
<keyword evidence="3" id="KW-0833">Ubl conjugation pathway</keyword>
<feature type="region of interest" description="Disordered" evidence="4">
    <location>
        <begin position="154"/>
        <end position="428"/>
    </location>
</feature>
<dbReference type="CDD" id="cd18322">
    <property type="entry name" value="BTB_POZ_SKP1"/>
    <property type="match status" value="1"/>
</dbReference>
<accession>A0AAV7E5Y0</accession>
<dbReference type="InterPro" id="IPR036296">
    <property type="entry name" value="SKP1-like_dim_sf"/>
</dbReference>
<feature type="domain" description="SKP1 component dimerisation" evidence="5">
    <location>
        <begin position="108"/>
        <end position="155"/>
    </location>
</feature>